<evidence type="ECO:0000313" key="3">
    <source>
        <dbReference type="Proteomes" id="UP001218218"/>
    </source>
</evidence>
<evidence type="ECO:0000256" key="1">
    <source>
        <dbReference type="SAM" id="SignalP"/>
    </source>
</evidence>
<comment type="caution">
    <text evidence="2">The sequence shown here is derived from an EMBL/GenBank/DDBJ whole genome shotgun (WGS) entry which is preliminary data.</text>
</comment>
<keyword evidence="1" id="KW-0732">Signal</keyword>
<dbReference type="PANTHER" id="PTHR35567">
    <property type="entry name" value="MALATE DEHYDROGENASE (AFU_ORTHOLOGUE AFUA_2G13800)"/>
    <property type="match status" value="1"/>
</dbReference>
<name>A0AAD6YZI5_9AGAR</name>
<protein>
    <recommendedName>
        <fullName evidence="4">Malate dehydrogenase</fullName>
    </recommendedName>
</protein>
<accession>A0AAD6YZI5</accession>
<dbReference type="EMBL" id="JARIHO010000118">
    <property type="protein sequence ID" value="KAJ7302287.1"/>
    <property type="molecule type" value="Genomic_DNA"/>
</dbReference>
<proteinExistence type="predicted"/>
<organism evidence="2 3">
    <name type="scientific">Mycena albidolilacea</name>
    <dbReference type="NCBI Taxonomy" id="1033008"/>
    <lineage>
        <taxon>Eukaryota</taxon>
        <taxon>Fungi</taxon>
        <taxon>Dikarya</taxon>
        <taxon>Basidiomycota</taxon>
        <taxon>Agaricomycotina</taxon>
        <taxon>Agaricomycetes</taxon>
        <taxon>Agaricomycetidae</taxon>
        <taxon>Agaricales</taxon>
        <taxon>Marasmiineae</taxon>
        <taxon>Mycenaceae</taxon>
        <taxon>Mycena</taxon>
    </lineage>
</organism>
<feature type="chain" id="PRO_5041910682" description="Malate dehydrogenase" evidence="1">
    <location>
        <begin position="17"/>
        <end position="229"/>
    </location>
</feature>
<reference evidence="2" key="1">
    <citation type="submission" date="2023-03" db="EMBL/GenBank/DDBJ databases">
        <title>Massive genome expansion in bonnet fungi (Mycena s.s.) driven by repeated elements and novel gene families across ecological guilds.</title>
        <authorList>
            <consortium name="Lawrence Berkeley National Laboratory"/>
            <person name="Harder C.B."/>
            <person name="Miyauchi S."/>
            <person name="Viragh M."/>
            <person name="Kuo A."/>
            <person name="Thoen E."/>
            <person name="Andreopoulos B."/>
            <person name="Lu D."/>
            <person name="Skrede I."/>
            <person name="Drula E."/>
            <person name="Henrissat B."/>
            <person name="Morin E."/>
            <person name="Kohler A."/>
            <person name="Barry K."/>
            <person name="LaButti K."/>
            <person name="Morin E."/>
            <person name="Salamov A."/>
            <person name="Lipzen A."/>
            <person name="Mereny Z."/>
            <person name="Hegedus B."/>
            <person name="Baldrian P."/>
            <person name="Stursova M."/>
            <person name="Weitz H."/>
            <person name="Taylor A."/>
            <person name="Grigoriev I.V."/>
            <person name="Nagy L.G."/>
            <person name="Martin F."/>
            <person name="Kauserud H."/>
        </authorList>
    </citation>
    <scope>NUCLEOTIDE SEQUENCE</scope>
    <source>
        <strain evidence="2">CBHHK002</strain>
    </source>
</reference>
<evidence type="ECO:0008006" key="4">
    <source>
        <dbReference type="Google" id="ProtNLM"/>
    </source>
</evidence>
<sequence length="229" mass="24168">MLALAVIPVFLSTVLAVATKRSSRCDLSSARIEVPWNQTQLVAPSDGPSFIGVAIGFQNYTCGSAGNYSNVGAVAELFDVSCLYGKAEFDSVQQIAYDAWKFSLPIVPFSEVIEKVETFHASPLLGQHFFIPSPSGTGISPVWNFASAALAGHADAFVLAAKVGDVPAPTGPPNVDWLSLNRADGNLAKQIFRVATVGGLPPSSCKPGTPPISVKYASTYWLFGSSVQQ</sequence>
<keyword evidence="3" id="KW-1185">Reference proteome</keyword>
<dbReference type="AlphaFoldDB" id="A0AAD6YZI5"/>
<dbReference type="Pfam" id="PF11937">
    <property type="entry name" value="DUF3455"/>
    <property type="match status" value="1"/>
</dbReference>
<feature type="signal peptide" evidence="1">
    <location>
        <begin position="1"/>
        <end position="16"/>
    </location>
</feature>
<gene>
    <name evidence="2" type="ORF">DFH08DRAFT_1089894</name>
</gene>
<dbReference type="InterPro" id="IPR021851">
    <property type="entry name" value="DUF3455"/>
</dbReference>
<evidence type="ECO:0000313" key="2">
    <source>
        <dbReference type="EMBL" id="KAJ7302287.1"/>
    </source>
</evidence>
<dbReference type="PANTHER" id="PTHR35567:SF1">
    <property type="entry name" value="CONSERVED FUNGAL PROTEIN (AFU_ORTHOLOGUE AFUA_1G14230)"/>
    <property type="match status" value="1"/>
</dbReference>
<dbReference type="Proteomes" id="UP001218218">
    <property type="component" value="Unassembled WGS sequence"/>
</dbReference>